<dbReference type="Gene3D" id="3.50.50.60">
    <property type="entry name" value="FAD/NAD(P)-binding domain"/>
    <property type="match status" value="3"/>
</dbReference>
<accession>A0A415MB82</accession>
<keyword evidence="1" id="KW-0732">Signal</keyword>
<dbReference type="EMBL" id="QROY01000006">
    <property type="protein sequence ID" value="RHL67971.1"/>
    <property type="molecule type" value="Genomic_DNA"/>
</dbReference>
<dbReference type="InterPro" id="IPR036188">
    <property type="entry name" value="FAD/NAD-bd_sf"/>
</dbReference>
<feature type="chain" id="PRO_5019487896" evidence="1">
    <location>
        <begin position="21"/>
        <end position="657"/>
    </location>
</feature>
<dbReference type="GO" id="GO:0006631">
    <property type="term" value="P:fatty acid metabolic process"/>
    <property type="evidence" value="ECO:0007669"/>
    <property type="project" value="InterPro"/>
</dbReference>
<evidence type="ECO:0000313" key="2">
    <source>
        <dbReference type="EMBL" id="RHL67971.1"/>
    </source>
</evidence>
<name>A0A415MB82_9FIRM</name>
<dbReference type="RefSeq" id="WP_118370929.1">
    <property type="nucleotide sequence ID" value="NZ_QROY01000006.1"/>
</dbReference>
<evidence type="ECO:0000256" key="1">
    <source>
        <dbReference type="SAM" id="SignalP"/>
    </source>
</evidence>
<dbReference type="EC" id="4.2.1.53" evidence="2"/>
<dbReference type="Proteomes" id="UP000285201">
    <property type="component" value="Unassembled WGS sequence"/>
</dbReference>
<dbReference type="Pfam" id="PF06100">
    <property type="entry name" value="MCRA"/>
    <property type="match status" value="1"/>
</dbReference>
<reference evidence="2 3" key="1">
    <citation type="submission" date="2018-08" db="EMBL/GenBank/DDBJ databases">
        <title>A genome reference for cultivated species of the human gut microbiota.</title>
        <authorList>
            <person name="Zou Y."/>
            <person name="Xue W."/>
            <person name="Luo G."/>
        </authorList>
    </citation>
    <scope>NUCLEOTIDE SEQUENCE [LARGE SCALE GENOMIC DNA]</scope>
    <source>
        <strain evidence="2 3">AF36-7BH</strain>
    </source>
</reference>
<feature type="signal peptide" evidence="1">
    <location>
        <begin position="1"/>
        <end position="20"/>
    </location>
</feature>
<keyword evidence="2" id="KW-0456">Lyase</keyword>
<dbReference type="InterPro" id="IPR010354">
    <property type="entry name" value="Oleate_hydratase"/>
</dbReference>
<comment type="caution">
    <text evidence="2">The sequence shown here is derived from an EMBL/GenBank/DDBJ whole genome shotgun (WGS) entry which is preliminary data.</text>
</comment>
<proteinExistence type="predicted"/>
<organism evidence="2 3">
    <name type="scientific">Lachnospira eligens</name>
    <dbReference type="NCBI Taxonomy" id="39485"/>
    <lineage>
        <taxon>Bacteria</taxon>
        <taxon>Bacillati</taxon>
        <taxon>Bacillota</taxon>
        <taxon>Clostridia</taxon>
        <taxon>Lachnospirales</taxon>
        <taxon>Lachnospiraceae</taxon>
        <taxon>Lachnospira</taxon>
    </lineage>
</organism>
<dbReference type="PANTHER" id="PTHR37417:SF3">
    <property type="entry name" value="MYOSIN-CROSSREACTIVE PROTEIN"/>
    <property type="match status" value="1"/>
</dbReference>
<dbReference type="NCBIfam" id="NF010584">
    <property type="entry name" value="PRK13977.1"/>
    <property type="match status" value="1"/>
</dbReference>
<dbReference type="GO" id="GO:0071949">
    <property type="term" value="F:FAD binding"/>
    <property type="evidence" value="ECO:0007669"/>
    <property type="project" value="InterPro"/>
</dbReference>
<dbReference type="GO" id="GO:0050151">
    <property type="term" value="F:oleate hydratase activity"/>
    <property type="evidence" value="ECO:0007669"/>
    <property type="project" value="UniProtKB-EC"/>
</dbReference>
<sequence length="657" mass="74466">MSKKALKLGAASILALGAGAAVVSKKNKRNEQRKATKDIQERAHKEFRNTERGKYTKNSKGIYYSNGNYEAFARPEKPEGVDDKSAYIVGSGLGALAAACFLVRDGQMKGENIHILEAMDIAGGACDGINDPTRGYVMRGGREMENHFECLWDLFRSIPSIETPGVSVLDEYYWLNKHDPNYSLCRATINRGEDAHTDGKFNLSQKGCMEIMKLFFTKDEDLYDKTIEDFFDKEVFDSDFWLYWRTMFAFENWHSALEMKLYIQRFIHHIGGLPDFSALKFTKYNQYESLILPMQKYLEDAGVDFRFNTRVDNVIFDFRDGKKIAKTIECTVKGEIKTIDLNENDLVFVTNGSCTEGTIYGDHTHAPVGNAEVRTSGCWSLWKNIAAQDSSFGHPEKFCGDISKSNWESATVTTSNERIISYIKNICKRDPRTGRVVTGGIVSCKDSSWLLSWTINRQGQFKGQKKDEVCVWVYSLFTDVDGDYIKKPMKECTGEEITAEWLYHLGVPVEEIDELAKNHCNTTPTMMPFITAFFMPRRKGDRPDVIPDGCVNFAFLGQFAETPRDTIFTTEYSVRTAMEAVYGLLGVDRGVPEVWGSVYDVRDLLDSSVKLMDGKSPLEIDLGPLNGIKKVILKKIKGTVIEKVLKDHDVIKDYMKY</sequence>
<gene>
    <name evidence="2" type="ORF">DW007_08760</name>
</gene>
<evidence type="ECO:0000313" key="3">
    <source>
        <dbReference type="Proteomes" id="UP000285201"/>
    </source>
</evidence>
<protein>
    <submittedName>
        <fullName evidence="2">Oleate hydratase</fullName>
        <ecNumber evidence="2">4.2.1.53</ecNumber>
    </submittedName>
</protein>
<dbReference type="SUPFAM" id="SSF51905">
    <property type="entry name" value="FAD/NAD(P)-binding domain"/>
    <property type="match status" value="1"/>
</dbReference>
<dbReference type="AlphaFoldDB" id="A0A415MB82"/>
<dbReference type="PANTHER" id="PTHR37417">
    <property type="entry name" value="67 KDA MYOSIN-CROSS-REACTIVE ANTIGEN FAMILY PROTEIN (AFU_ORTHOLOGUE AFUA_5G09970)"/>
    <property type="match status" value="1"/>
</dbReference>